<evidence type="ECO:0000313" key="5">
    <source>
        <dbReference type="Proteomes" id="UP000517252"/>
    </source>
</evidence>
<feature type="repeat" description="ANK" evidence="3">
    <location>
        <begin position="17"/>
        <end position="49"/>
    </location>
</feature>
<evidence type="ECO:0000313" key="4">
    <source>
        <dbReference type="EMBL" id="GFP53731.1"/>
    </source>
</evidence>
<dbReference type="PANTHER" id="PTHR24189">
    <property type="entry name" value="MYOTROPHIN"/>
    <property type="match status" value="1"/>
</dbReference>
<feature type="repeat" description="ANK" evidence="3">
    <location>
        <begin position="342"/>
        <end position="362"/>
    </location>
</feature>
<feature type="repeat" description="ANK" evidence="3">
    <location>
        <begin position="367"/>
        <end position="396"/>
    </location>
</feature>
<feature type="repeat" description="ANK" evidence="3">
    <location>
        <begin position="286"/>
        <end position="318"/>
    </location>
</feature>
<dbReference type="EMBL" id="BLZH01000003">
    <property type="protein sequence ID" value="GFP53731.1"/>
    <property type="molecule type" value="Genomic_DNA"/>
</dbReference>
<dbReference type="SUPFAM" id="SSF48403">
    <property type="entry name" value="Ankyrin repeat"/>
    <property type="match status" value="2"/>
</dbReference>
<dbReference type="InterPro" id="IPR002110">
    <property type="entry name" value="Ankyrin_rpt"/>
</dbReference>
<accession>A0A6V8QMK9</accession>
<dbReference type="PANTHER" id="PTHR24189:SF50">
    <property type="entry name" value="ANKYRIN REPEAT AND SOCS BOX PROTEIN 2"/>
    <property type="match status" value="1"/>
</dbReference>
<dbReference type="OrthoDB" id="4772757at2759"/>
<dbReference type="SMART" id="SM00248">
    <property type="entry name" value="ANK"/>
    <property type="match status" value="13"/>
</dbReference>
<dbReference type="Pfam" id="PF12796">
    <property type="entry name" value="Ank_2"/>
    <property type="match status" value="3"/>
</dbReference>
<gene>
    <name evidence="4" type="ORF">TASIC1_0003010900</name>
</gene>
<dbReference type="InterPro" id="IPR050745">
    <property type="entry name" value="Multifunctional_regulatory"/>
</dbReference>
<dbReference type="Gene3D" id="1.25.40.20">
    <property type="entry name" value="Ankyrin repeat-containing domain"/>
    <property type="match status" value="2"/>
</dbReference>
<sequence length="598" mass="63990">MLISEGLDTHQYYSQGDLDAALLNASSAGSYEVVQLLLEKGAGVDVKSAEYLNPLIEAAEGGHLEIVRFLVEEKFAMNIFSKALDAAARTGKFEVVEFLVLNKTPVTKYALKTVAESFGDSPESLECLQLLLDNSKGMRLQGALCKAAYNGNWKAFELLLGRGADINSLDGRYGTPLHMVCAAFDMDESRIEYLLSLGADPKIRGGMHGTPLQAACYSYAGRDEKAAIRIAKLLMAHGVDINETGGEQGSALKNACGSKGKDGVSWYSLVKLLLENGADVNAKGGQYDTALQAACHVGHADIVRLLLDWGASVNPGGEDYVHAYVHAIIAASFTSPKEGYEGDIEMVQLLIDNGADVNVTGSNVFGSALQAASTAGNIKLVRFLLDCGAEVDMEFANSGTALKAACAWGHNEIARLLLDRGADVNAGGRNAGVIIQTACWGERSNDEMIHMLLDHGADIRLTGFTYVPLLHIAAISGGIQDNAVLKRLLDLGADINEIDTNRGTPLHAVLRKSYENNSIKPSRIRFLIEHGADVNLVVPTFGFGSPLHHEAVALLFELCPQLDVNAQSGRYGSALQAAVFCDLEDTAERVLEYGQDVA</sequence>
<evidence type="ECO:0000256" key="2">
    <source>
        <dbReference type="ARBA" id="ARBA00023043"/>
    </source>
</evidence>
<evidence type="ECO:0000256" key="1">
    <source>
        <dbReference type="ARBA" id="ARBA00022737"/>
    </source>
</evidence>
<dbReference type="AlphaFoldDB" id="A0A6V8QMK9"/>
<dbReference type="PRINTS" id="PR01415">
    <property type="entry name" value="ANKYRIN"/>
</dbReference>
<evidence type="ECO:0000256" key="3">
    <source>
        <dbReference type="PROSITE-ProRule" id="PRU00023"/>
    </source>
</evidence>
<feature type="repeat" description="ANK" evidence="3">
    <location>
        <begin position="397"/>
        <end position="429"/>
    </location>
</feature>
<keyword evidence="2 3" id="KW-0040">ANK repeat</keyword>
<keyword evidence="1" id="KW-0677">Repeat</keyword>
<dbReference type="InterPro" id="IPR036770">
    <property type="entry name" value="Ankyrin_rpt-contain_sf"/>
</dbReference>
<feature type="repeat" description="ANK" evidence="3">
    <location>
        <begin position="470"/>
        <end position="500"/>
    </location>
</feature>
<dbReference type="PROSITE" id="PS50088">
    <property type="entry name" value="ANK_REPEAT"/>
    <property type="match status" value="7"/>
</dbReference>
<comment type="caution">
    <text evidence="4">The sequence shown here is derived from an EMBL/GenBank/DDBJ whole genome shotgun (WGS) entry which is preliminary data.</text>
</comment>
<feature type="repeat" description="ANK" evidence="3">
    <location>
        <begin position="501"/>
        <end position="539"/>
    </location>
</feature>
<dbReference type="Proteomes" id="UP000517252">
    <property type="component" value="Unassembled WGS sequence"/>
</dbReference>
<proteinExistence type="predicted"/>
<dbReference type="PROSITE" id="PS50297">
    <property type="entry name" value="ANK_REP_REGION"/>
    <property type="match status" value="4"/>
</dbReference>
<organism evidence="4 5">
    <name type="scientific">Trichoderma asperellum</name>
    <name type="common">Filamentous fungus</name>
    <dbReference type="NCBI Taxonomy" id="101201"/>
    <lineage>
        <taxon>Eukaryota</taxon>
        <taxon>Fungi</taxon>
        <taxon>Dikarya</taxon>
        <taxon>Ascomycota</taxon>
        <taxon>Pezizomycotina</taxon>
        <taxon>Sordariomycetes</taxon>
        <taxon>Hypocreomycetidae</taxon>
        <taxon>Hypocreales</taxon>
        <taxon>Hypocreaceae</taxon>
        <taxon>Trichoderma</taxon>
    </lineage>
</organism>
<name>A0A6V8QMK9_TRIAP</name>
<reference evidence="4 5" key="1">
    <citation type="submission" date="2020-07" db="EMBL/GenBank/DDBJ databases">
        <title>Trichoderma asperellum IC-1 whole genome shotgun sequence.</title>
        <authorList>
            <person name="Kanamasa S."/>
            <person name="Takahashi H."/>
        </authorList>
    </citation>
    <scope>NUCLEOTIDE SEQUENCE [LARGE SCALE GENOMIC DNA]</scope>
    <source>
        <strain evidence="4 5">IC-1</strain>
    </source>
</reference>
<protein>
    <submittedName>
        <fullName evidence="4">Ankyrin-3</fullName>
    </submittedName>
</protein>